<evidence type="ECO:0000313" key="9">
    <source>
        <dbReference type="Proteomes" id="UP000253529"/>
    </source>
</evidence>
<proteinExistence type="inferred from homology"/>
<dbReference type="InterPro" id="IPR017871">
    <property type="entry name" value="ABC_transporter-like_CS"/>
</dbReference>
<dbReference type="PANTHER" id="PTHR43790:SF9">
    <property type="entry name" value="GALACTOFURANOSE TRANSPORTER ATP-BINDING PROTEIN YTFR"/>
    <property type="match status" value="1"/>
</dbReference>
<name>A0A366FU91_9HYPH</name>
<organism evidence="8 9">
    <name type="scientific">Roseiarcus fermentans</name>
    <dbReference type="NCBI Taxonomy" id="1473586"/>
    <lineage>
        <taxon>Bacteria</taxon>
        <taxon>Pseudomonadati</taxon>
        <taxon>Pseudomonadota</taxon>
        <taxon>Alphaproteobacteria</taxon>
        <taxon>Hyphomicrobiales</taxon>
        <taxon>Roseiarcaceae</taxon>
        <taxon>Roseiarcus</taxon>
    </lineage>
</organism>
<dbReference type="CDD" id="cd03216">
    <property type="entry name" value="ABC_Carb_Monos_I"/>
    <property type="match status" value="1"/>
</dbReference>
<keyword evidence="9" id="KW-1185">Reference proteome</keyword>
<dbReference type="CDD" id="cd03215">
    <property type="entry name" value="ABC_Carb_Monos_II"/>
    <property type="match status" value="1"/>
</dbReference>
<dbReference type="Proteomes" id="UP000253529">
    <property type="component" value="Unassembled WGS sequence"/>
</dbReference>
<dbReference type="Pfam" id="PF00005">
    <property type="entry name" value="ABC_tran"/>
    <property type="match status" value="2"/>
</dbReference>
<evidence type="ECO:0000256" key="4">
    <source>
        <dbReference type="ARBA" id="ARBA00022737"/>
    </source>
</evidence>
<dbReference type="SUPFAM" id="SSF52540">
    <property type="entry name" value="P-loop containing nucleoside triphosphate hydrolases"/>
    <property type="match status" value="2"/>
</dbReference>
<keyword evidence="3" id="KW-0762">Sugar transport</keyword>
<keyword evidence="4" id="KW-0677">Repeat</keyword>
<feature type="domain" description="ABC transporter" evidence="7">
    <location>
        <begin position="25"/>
        <end position="262"/>
    </location>
</feature>
<dbReference type="Gene3D" id="3.40.50.300">
    <property type="entry name" value="P-loop containing nucleotide triphosphate hydrolases"/>
    <property type="match status" value="2"/>
</dbReference>
<evidence type="ECO:0000256" key="1">
    <source>
        <dbReference type="ARBA" id="ARBA00005417"/>
    </source>
</evidence>
<dbReference type="InterPro" id="IPR050107">
    <property type="entry name" value="ABC_carbohydrate_import_ATPase"/>
</dbReference>
<dbReference type="InterPro" id="IPR003593">
    <property type="entry name" value="AAA+_ATPase"/>
</dbReference>
<evidence type="ECO:0000256" key="3">
    <source>
        <dbReference type="ARBA" id="ARBA00022597"/>
    </source>
</evidence>
<gene>
    <name evidence="8" type="ORF">DFR50_102112</name>
</gene>
<keyword evidence="2" id="KW-0813">Transport</keyword>
<evidence type="ECO:0000256" key="2">
    <source>
        <dbReference type="ARBA" id="ARBA00022448"/>
    </source>
</evidence>
<dbReference type="PROSITE" id="PS00211">
    <property type="entry name" value="ABC_TRANSPORTER_1"/>
    <property type="match status" value="1"/>
</dbReference>
<dbReference type="RefSeq" id="WP_210208783.1">
    <property type="nucleotide sequence ID" value="NZ_QNRK01000002.1"/>
</dbReference>
<dbReference type="EMBL" id="QNRK01000002">
    <property type="protein sequence ID" value="RBP17620.1"/>
    <property type="molecule type" value="Genomic_DNA"/>
</dbReference>
<evidence type="ECO:0000259" key="7">
    <source>
        <dbReference type="PROSITE" id="PS50893"/>
    </source>
</evidence>
<accession>A0A366FU91</accession>
<dbReference type="InterPro" id="IPR003439">
    <property type="entry name" value="ABC_transporter-like_ATP-bd"/>
</dbReference>
<feature type="domain" description="ABC transporter" evidence="7">
    <location>
        <begin position="273"/>
        <end position="519"/>
    </location>
</feature>
<comment type="caution">
    <text evidence="8">The sequence shown here is derived from an EMBL/GenBank/DDBJ whole genome shotgun (WGS) entry which is preliminary data.</text>
</comment>
<dbReference type="AlphaFoldDB" id="A0A366FU91"/>
<dbReference type="PANTHER" id="PTHR43790">
    <property type="entry name" value="CARBOHYDRATE TRANSPORT ATP-BINDING PROTEIN MG119-RELATED"/>
    <property type="match status" value="1"/>
</dbReference>
<dbReference type="GO" id="GO:0016887">
    <property type="term" value="F:ATP hydrolysis activity"/>
    <property type="evidence" value="ECO:0007669"/>
    <property type="project" value="InterPro"/>
</dbReference>
<reference evidence="8 9" key="1">
    <citation type="submission" date="2018-06" db="EMBL/GenBank/DDBJ databases">
        <title>Genomic Encyclopedia of Type Strains, Phase IV (KMG-IV): sequencing the most valuable type-strain genomes for metagenomic binning, comparative biology and taxonomic classification.</title>
        <authorList>
            <person name="Goeker M."/>
        </authorList>
    </citation>
    <scope>NUCLEOTIDE SEQUENCE [LARGE SCALE GENOMIC DNA]</scope>
    <source>
        <strain evidence="8 9">DSM 24875</strain>
    </source>
</reference>
<evidence type="ECO:0000313" key="8">
    <source>
        <dbReference type="EMBL" id="RBP17620.1"/>
    </source>
</evidence>
<evidence type="ECO:0000256" key="6">
    <source>
        <dbReference type="ARBA" id="ARBA00022840"/>
    </source>
</evidence>
<keyword evidence="5" id="KW-0547">Nucleotide-binding</keyword>
<protein>
    <submittedName>
        <fullName evidence="8">Ribose transport system ATP-binding protein/L-arabinose transport system ATP-binding protein</fullName>
    </submittedName>
</protein>
<comment type="similarity">
    <text evidence="1">Belongs to the ABC transporter superfamily.</text>
</comment>
<evidence type="ECO:0000256" key="5">
    <source>
        <dbReference type="ARBA" id="ARBA00022741"/>
    </source>
</evidence>
<sequence length="520" mass="55109">MLATHGATVGPASASAEGSCGGAFLEVEGLVKVFPGTRALDGVNIRVGRGEIHALLGENGAGKSTLIRQICGASQPTEGRILVEGREVSLPSPHAAAALGIAVVHQHFNLVPQITVCENLFLTEGLPRRGGVFVHWGEAYRRARALLSRVGLDIDPRAMVSDLRPDEAAMVAIAKAMGADARLIILDEPTAALLPGEVGVLFGHMRRLAAEGHAFLYVSHRLAEVFEIADCVTVLRDGRNAGHWRRSDMARREIINAIVGQKSFSEAISSAPVRQGDVLLRSERLGGGRVAEMSFELRAHEIVGVAGLPGSGAEEALDLLYGRFPATGGRLVIAGAPVAFRSPRDAKAAGLALAPKDRHAESLLPGASVRENISLPNLRRFAADPVFRFIRRGKERAEAQSVAKRLSVKMAGVESPIASLSGGNQQKAILGRWLMSGAKIFMLNSPTAAVDIGAKAEIYDLIRQIAHDGAGVIFTSTEVEEFPRVCHRVLVFRDGRIAGELVGQDATEANILNLAAGGAE</sequence>
<keyword evidence="6 8" id="KW-0067">ATP-binding</keyword>
<dbReference type="PROSITE" id="PS50893">
    <property type="entry name" value="ABC_TRANSPORTER_2"/>
    <property type="match status" value="2"/>
</dbReference>
<dbReference type="GO" id="GO:0005524">
    <property type="term" value="F:ATP binding"/>
    <property type="evidence" value="ECO:0007669"/>
    <property type="project" value="UniProtKB-KW"/>
</dbReference>
<dbReference type="SMART" id="SM00382">
    <property type="entry name" value="AAA"/>
    <property type="match status" value="2"/>
</dbReference>
<dbReference type="InterPro" id="IPR027417">
    <property type="entry name" value="P-loop_NTPase"/>
</dbReference>